<feature type="transmembrane region" description="Helical" evidence="1">
    <location>
        <begin position="33"/>
        <end position="53"/>
    </location>
</feature>
<evidence type="ECO:0000313" key="2">
    <source>
        <dbReference type="EMBL" id="AXY01223.1"/>
    </source>
</evidence>
<name>A0ABM6YU60_9VIBR</name>
<reference evidence="2 3" key="1">
    <citation type="submission" date="2018-08" db="EMBL/GenBank/DDBJ databases">
        <title>Genomic taxonomy of the Vibrionaceae family.</title>
        <authorList>
            <person name="Gomez-Gil B."/>
            <person name="Tanaka M."/>
            <person name="Sawabe T."/>
            <person name="Enciso-Ibarra K."/>
        </authorList>
    </citation>
    <scope>NUCLEOTIDE SEQUENCE [LARGE SCALE GENOMIC DNA]</scope>
    <source>
        <strain evidence="2 3">CAIM 1831</strain>
    </source>
</reference>
<protein>
    <recommendedName>
        <fullName evidence="4">Zinc ribbon domain-containing protein</fullName>
    </recommendedName>
</protein>
<keyword evidence="3" id="KW-1185">Reference proteome</keyword>
<gene>
    <name evidence="2" type="ORF">D1115_08490</name>
</gene>
<keyword evidence="1" id="KW-0472">Membrane</keyword>
<organism evidence="2 3">
    <name type="scientific">Vibrio alfacsensis</name>
    <dbReference type="NCBI Taxonomy" id="1074311"/>
    <lineage>
        <taxon>Bacteria</taxon>
        <taxon>Pseudomonadati</taxon>
        <taxon>Pseudomonadota</taxon>
        <taxon>Gammaproteobacteria</taxon>
        <taxon>Vibrionales</taxon>
        <taxon>Vibrionaceae</taxon>
        <taxon>Vibrio</taxon>
    </lineage>
</organism>
<proteinExistence type="predicted"/>
<keyword evidence="1" id="KW-0812">Transmembrane</keyword>
<dbReference type="Proteomes" id="UP000262832">
    <property type="component" value="Chromosome I"/>
</dbReference>
<evidence type="ECO:0000313" key="3">
    <source>
        <dbReference type="Proteomes" id="UP000262832"/>
    </source>
</evidence>
<keyword evidence="1" id="KW-1133">Transmembrane helix</keyword>
<sequence>MVLVNKCKECKSDINEEATKCAQCGSFQNWRRYFNSIAIVAGFILTWLSIWTAPPIKELRMDRNAEIKISILDGDFTQLTFMLSNIGNSPAALSQIMISSKLESGIKPTWYLYSELDKKLLLPNQAHVVKASNSSVIPSAVPHEFVVAYNERYGKAQANCHLVLEYIQLDGSKRFESLPFVCHPVDPSNDSGLFEKN</sequence>
<evidence type="ECO:0000256" key="1">
    <source>
        <dbReference type="SAM" id="Phobius"/>
    </source>
</evidence>
<accession>A0ABM6YU60</accession>
<dbReference type="EMBL" id="CP032093">
    <property type="protein sequence ID" value="AXY01223.1"/>
    <property type="molecule type" value="Genomic_DNA"/>
</dbReference>
<evidence type="ECO:0008006" key="4">
    <source>
        <dbReference type="Google" id="ProtNLM"/>
    </source>
</evidence>